<feature type="transmembrane region" description="Helical" evidence="8">
    <location>
        <begin position="227"/>
        <end position="250"/>
    </location>
</feature>
<dbReference type="SUPFAM" id="SSF48264">
    <property type="entry name" value="Cytochrome P450"/>
    <property type="match status" value="1"/>
</dbReference>
<comment type="similarity">
    <text evidence="2">Belongs to the cytochrome P450 family.</text>
</comment>
<dbReference type="Gene3D" id="3.30.559.10">
    <property type="entry name" value="Chloramphenicol acetyltransferase-like domain"/>
    <property type="match status" value="2"/>
</dbReference>
<evidence type="ECO:0000313" key="9">
    <source>
        <dbReference type="EMBL" id="EXF79505.1"/>
    </source>
</evidence>
<dbReference type="GO" id="GO:0004497">
    <property type="term" value="F:monooxygenase activity"/>
    <property type="evidence" value="ECO:0007669"/>
    <property type="project" value="UniProtKB-KW"/>
</dbReference>
<dbReference type="KEGG" id="cfj:CFIO01_03622"/>
<proteinExistence type="inferred from homology"/>
<sequence>MGTVTYVTNDPNVSREVLREGEYFTKTTSDPGHPLYYMRNNEALFTCDSDAPAFKLAHKFIPPSLTPKAVRHYTPTVIACVKRSFNVFDDLDEKELAFNIYHYTFKMAGEIIWKVILGMDLGHFDSIDTKPHETIRLLGEYLSLMKKTSLRGSWYGHLPFGTPKRLKLVRQLLWDGVAKGIEVSVKYSGDLPMKDAALHATSVADYLRRATDENGEKLPEEIMLSNCVIMIGAGFVTTSSLLAWLIYALVKYPGNQQRLLEELVSYGASPDKQWSYDELTEMPFLDKFVKETQRMHNPSFQTARNAKQDVVLPGGYFLPKGSVIIPTFPSLHKNPGYWNNPTRFDPDRWDTDEVKGRHKMSYTPFAAGTRGCVGYNLALLEVKSVMAKLVYRYHFEDASSEAVVYDPEFIVIRPLNFYARAVRRTQWPKFATFASCSGTNLVNPDFFEASPITIVAEEDSTIMATNTYTTTVIHAKTSAAKESLNEITTQLSVFDLIPPRVYIKFIIYLPLKPGISFQQAFSHLQAGLHSTLRQFAFLNGRIYPRKEHESGWRPGHIVVSYDPDGPNTTEEAPRQLAFKDLSQLLPDYEDLRDAGFEFSAFDDELVLAAPFVPDLTGGADVFLAQANFVNGGCILATGFHHSASDATGMVTAMRAWSEHCRNLAQPDINICSWLAPESFDRTLLERLWSKTPAKPVAEIPRDTWGFLGFQPPDAEEETASATVPPTAPLRTMESSIFYISPDNFNNLKKDVLDDSHDGTGLSANDALLALFWRALMKARYKAAIATGQPAPTDEMSYLESPVDGRTDFDPELPSSYAGNLVIVNKVPMRVAKLASPTTSLRDVALRIRAQAAKVNPGLVKDAFTLMREVPDYTKLEHAFTRLDGYDVMITSVLLLPLDKINFGGHVFGNDGKPDSLRPLMDAFNANFRLCMVLPMKSHGGIELLVSLFADEMEQLLADEEFAKYAAFCCH</sequence>
<keyword evidence="4 7" id="KW-0479">Metal-binding</keyword>
<dbReference type="FunFam" id="1.10.630.10:FF:000090">
    <property type="entry name" value="Cytochrome P450 monooxygenase"/>
    <property type="match status" value="1"/>
</dbReference>
<keyword evidence="10" id="KW-1185">Reference proteome</keyword>
<dbReference type="CDD" id="cd00302">
    <property type="entry name" value="cytochrome_P450"/>
    <property type="match status" value="1"/>
</dbReference>
<dbReference type="AlphaFoldDB" id="A0A010QS63"/>
<evidence type="ECO:0000256" key="3">
    <source>
        <dbReference type="ARBA" id="ARBA00022617"/>
    </source>
</evidence>
<evidence type="ECO:0000256" key="4">
    <source>
        <dbReference type="ARBA" id="ARBA00022723"/>
    </source>
</evidence>
<dbReference type="OrthoDB" id="1862401at2759"/>
<dbReference type="Pfam" id="PF00067">
    <property type="entry name" value="p450"/>
    <property type="match status" value="1"/>
</dbReference>
<evidence type="ECO:0000256" key="2">
    <source>
        <dbReference type="ARBA" id="ARBA00010617"/>
    </source>
</evidence>
<evidence type="ECO:0000256" key="1">
    <source>
        <dbReference type="ARBA" id="ARBA00001971"/>
    </source>
</evidence>
<accession>A0A010QS63</accession>
<dbReference type="eggNOG" id="KOG0157">
    <property type="taxonomic scope" value="Eukaryota"/>
</dbReference>
<keyword evidence="8" id="KW-0812">Transmembrane</keyword>
<protein>
    <submittedName>
        <fullName evidence="9">Cytochrome P450 82A2</fullName>
    </submittedName>
</protein>
<dbReference type="GO" id="GO:0020037">
    <property type="term" value="F:heme binding"/>
    <property type="evidence" value="ECO:0007669"/>
    <property type="project" value="InterPro"/>
</dbReference>
<keyword evidence="6" id="KW-0503">Monooxygenase</keyword>
<gene>
    <name evidence="9" type="ORF">CFIO01_03622</name>
</gene>
<keyword evidence="5 7" id="KW-0408">Iron</keyword>
<dbReference type="PRINTS" id="PR00465">
    <property type="entry name" value="EP450IV"/>
</dbReference>
<keyword evidence="8" id="KW-0472">Membrane</keyword>
<name>A0A010QS63_9PEZI</name>
<dbReference type="Pfam" id="PF02458">
    <property type="entry name" value="Transferase"/>
    <property type="match status" value="1"/>
</dbReference>
<keyword evidence="8" id="KW-1133">Transmembrane helix</keyword>
<feature type="binding site" description="axial binding residue" evidence="7">
    <location>
        <position position="372"/>
    </location>
    <ligand>
        <name>heme</name>
        <dbReference type="ChEBI" id="CHEBI:30413"/>
    </ligand>
    <ligandPart>
        <name>Fe</name>
        <dbReference type="ChEBI" id="CHEBI:18248"/>
    </ligandPart>
</feature>
<dbReference type="Proteomes" id="UP000020467">
    <property type="component" value="Unassembled WGS sequence"/>
</dbReference>
<evidence type="ECO:0000256" key="8">
    <source>
        <dbReference type="SAM" id="Phobius"/>
    </source>
</evidence>
<keyword evidence="6" id="KW-0560">Oxidoreductase</keyword>
<dbReference type="PANTHER" id="PTHR24305:SF87">
    <property type="entry name" value="CYTOCHROME P450 MONOOXYGENASE ALND-RELATED"/>
    <property type="match status" value="1"/>
</dbReference>
<dbReference type="InterPro" id="IPR002403">
    <property type="entry name" value="Cyt_P450_E_grp-IV"/>
</dbReference>
<reference evidence="9 10" key="1">
    <citation type="submission" date="2014-02" db="EMBL/GenBank/DDBJ databases">
        <title>The genome sequence of Colletotrichum fioriniae PJ7.</title>
        <authorList>
            <person name="Baroncelli R."/>
            <person name="Thon M.R."/>
        </authorList>
    </citation>
    <scope>NUCLEOTIDE SEQUENCE [LARGE SCALE GENOMIC DNA]</scope>
    <source>
        <strain evidence="9 10">PJ7</strain>
    </source>
</reference>
<comment type="cofactor">
    <cofactor evidence="1 7">
        <name>heme</name>
        <dbReference type="ChEBI" id="CHEBI:30413"/>
    </cofactor>
</comment>
<dbReference type="PRINTS" id="PR00385">
    <property type="entry name" value="P450"/>
</dbReference>
<dbReference type="HOGENOM" id="CLU_305647_0_0_1"/>
<dbReference type="InterPro" id="IPR036396">
    <property type="entry name" value="Cyt_P450_sf"/>
</dbReference>
<evidence type="ECO:0000256" key="5">
    <source>
        <dbReference type="ARBA" id="ARBA00023004"/>
    </source>
</evidence>
<dbReference type="PANTHER" id="PTHR24305">
    <property type="entry name" value="CYTOCHROME P450"/>
    <property type="match status" value="1"/>
</dbReference>
<comment type="caution">
    <text evidence="9">The sequence shown here is derived from an EMBL/GenBank/DDBJ whole genome shotgun (WGS) entry which is preliminary data.</text>
</comment>
<evidence type="ECO:0000256" key="6">
    <source>
        <dbReference type="ARBA" id="ARBA00023033"/>
    </source>
</evidence>
<dbReference type="Gene3D" id="1.10.630.10">
    <property type="entry name" value="Cytochrome P450"/>
    <property type="match status" value="1"/>
</dbReference>
<dbReference type="InterPro" id="IPR001128">
    <property type="entry name" value="Cyt_P450"/>
</dbReference>
<dbReference type="GO" id="GO:0005506">
    <property type="term" value="F:iron ion binding"/>
    <property type="evidence" value="ECO:0007669"/>
    <property type="project" value="InterPro"/>
</dbReference>
<dbReference type="EMBL" id="JARH01000547">
    <property type="protein sequence ID" value="EXF79505.1"/>
    <property type="molecule type" value="Genomic_DNA"/>
</dbReference>
<evidence type="ECO:0000256" key="7">
    <source>
        <dbReference type="PIRSR" id="PIRSR602403-1"/>
    </source>
</evidence>
<evidence type="ECO:0000313" key="10">
    <source>
        <dbReference type="Proteomes" id="UP000020467"/>
    </source>
</evidence>
<dbReference type="InterPro" id="IPR050121">
    <property type="entry name" value="Cytochrome_P450_monoxygenase"/>
</dbReference>
<organism evidence="9 10">
    <name type="scientific">Colletotrichum fioriniae PJ7</name>
    <dbReference type="NCBI Taxonomy" id="1445577"/>
    <lineage>
        <taxon>Eukaryota</taxon>
        <taxon>Fungi</taxon>
        <taxon>Dikarya</taxon>
        <taxon>Ascomycota</taxon>
        <taxon>Pezizomycotina</taxon>
        <taxon>Sordariomycetes</taxon>
        <taxon>Hypocreomycetidae</taxon>
        <taxon>Glomerellales</taxon>
        <taxon>Glomerellaceae</taxon>
        <taxon>Colletotrichum</taxon>
        <taxon>Colletotrichum acutatum species complex</taxon>
    </lineage>
</organism>
<dbReference type="InterPro" id="IPR023213">
    <property type="entry name" value="CAT-like_dom_sf"/>
</dbReference>
<keyword evidence="3 7" id="KW-0349">Heme</keyword>
<dbReference type="GO" id="GO:0016705">
    <property type="term" value="F:oxidoreductase activity, acting on paired donors, with incorporation or reduction of molecular oxygen"/>
    <property type="evidence" value="ECO:0007669"/>
    <property type="project" value="InterPro"/>
</dbReference>